<proteinExistence type="predicted"/>
<reference evidence="3 4" key="1">
    <citation type="submission" date="2019-02" db="EMBL/GenBank/DDBJ databases">
        <title>Deep-cultivation of Planctomycetes and their phenomic and genomic characterization uncovers novel biology.</title>
        <authorList>
            <person name="Wiegand S."/>
            <person name="Jogler M."/>
            <person name="Boedeker C."/>
            <person name="Pinto D."/>
            <person name="Vollmers J."/>
            <person name="Rivas-Marin E."/>
            <person name="Kohn T."/>
            <person name="Peeters S.H."/>
            <person name="Heuer A."/>
            <person name="Rast P."/>
            <person name="Oberbeckmann S."/>
            <person name="Bunk B."/>
            <person name="Jeske O."/>
            <person name="Meyerdierks A."/>
            <person name="Storesund J.E."/>
            <person name="Kallscheuer N."/>
            <person name="Luecker S."/>
            <person name="Lage O.M."/>
            <person name="Pohl T."/>
            <person name="Merkel B.J."/>
            <person name="Hornburger P."/>
            <person name="Mueller R.-W."/>
            <person name="Bruemmer F."/>
            <person name="Labrenz M."/>
            <person name="Spormann A.M."/>
            <person name="Op Den Camp H."/>
            <person name="Overmann J."/>
            <person name="Amann R."/>
            <person name="Jetten M.S.M."/>
            <person name="Mascher T."/>
            <person name="Medema M.H."/>
            <person name="Devos D.P."/>
            <person name="Kaster A.-K."/>
            <person name="Ovreas L."/>
            <person name="Rohde M."/>
            <person name="Galperin M.Y."/>
            <person name="Jogler C."/>
        </authorList>
    </citation>
    <scope>NUCLEOTIDE SEQUENCE [LARGE SCALE GENOMIC DNA]</scope>
    <source>
        <strain evidence="3 4">Pla52n</strain>
    </source>
</reference>
<dbReference type="EMBL" id="SJPN01000003">
    <property type="protein sequence ID" value="TWU04253.1"/>
    <property type="molecule type" value="Genomic_DNA"/>
</dbReference>
<dbReference type="OrthoDB" id="265730at2"/>
<keyword evidence="2" id="KW-1133">Transmembrane helix</keyword>
<feature type="compositionally biased region" description="Low complexity" evidence="1">
    <location>
        <begin position="102"/>
        <end position="116"/>
    </location>
</feature>
<dbReference type="RefSeq" id="WP_146519708.1">
    <property type="nucleotide sequence ID" value="NZ_CP151726.1"/>
</dbReference>
<evidence type="ECO:0000313" key="3">
    <source>
        <dbReference type="EMBL" id="TWU04253.1"/>
    </source>
</evidence>
<name>A0A5C6AWD4_9BACT</name>
<gene>
    <name evidence="3" type="ORF">Pla52n_22920</name>
</gene>
<evidence type="ECO:0000256" key="2">
    <source>
        <dbReference type="SAM" id="Phobius"/>
    </source>
</evidence>
<protein>
    <submittedName>
        <fullName evidence="3">Uncharacterized protein</fullName>
    </submittedName>
</protein>
<feature type="region of interest" description="Disordered" evidence="1">
    <location>
        <begin position="97"/>
        <end position="143"/>
    </location>
</feature>
<evidence type="ECO:0000313" key="4">
    <source>
        <dbReference type="Proteomes" id="UP000320176"/>
    </source>
</evidence>
<keyword evidence="4" id="KW-1185">Reference proteome</keyword>
<feature type="transmembrane region" description="Helical" evidence="2">
    <location>
        <begin position="153"/>
        <end position="175"/>
    </location>
</feature>
<dbReference type="AlphaFoldDB" id="A0A5C6AWD4"/>
<comment type="caution">
    <text evidence="3">The sequence shown here is derived from an EMBL/GenBank/DDBJ whole genome shotgun (WGS) entry which is preliminary data.</text>
</comment>
<sequence length="192" mass="21689">MSKLDRQLDDVYGESRVRLDWSRVEECIDEVRQHLKNEIDEHKARIPLDLRSIRGAPHALIDLLVECQQYAADQGKVLSVSTALPPMQDALYGLKRKKPGRQEGAASEDASQSAQSILDTRRQDASASIPPPHPRKTASSPSRRKLRPFWKRYAIHIAVILGLTAMVAIVEYFLIFHADHETVAVPTKTFEQ</sequence>
<evidence type="ECO:0000256" key="1">
    <source>
        <dbReference type="SAM" id="MobiDB-lite"/>
    </source>
</evidence>
<keyword evidence="2" id="KW-0472">Membrane</keyword>
<organism evidence="3 4">
    <name type="scientific">Stieleria varia</name>
    <dbReference type="NCBI Taxonomy" id="2528005"/>
    <lineage>
        <taxon>Bacteria</taxon>
        <taxon>Pseudomonadati</taxon>
        <taxon>Planctomycetota</taxon>
        <taxon>Planctomycetia</taxon>
        <taxon>Pirellulales</taxon>
        <taxon>Pirellulaceae</taxon>
        <taxon>Stieleria</taxon>
    </lineage>
</organism>
<keyword evidence="2" id="KW-0812">Transmembrane</keyword>
<accession>A0A5C6AWD4</accession>
<dbReference type="Proteomes" id="UP000320176">
    <property type="component" value="Unassembled WGS sequence"/>
</dbReference>